<gene>
    <name evidence="6 7" type="primary">rsmG</name>
    <name evidence="7" type="ORF">HCT48_04810</name>
</gene>
<evidence type="ECO:0000256" key="5">
    <source>
        <dbReference type="ARBA" id="ARBA00022691"/>
    </source>
</evidence>
<proteinExistence type="inferred from homology"/>
<keyword evidence="1 6" id="KW-0963">Cytoplasm</keyword>
<accession>A0A968GKJ4</accession>
<evidence type="ECO:0000256" key="1">
    <source>
        <dbReference type="ARBA" id="ARBA00022490"/>
    </source>
</evidence>
<dbReference type="NCBIfam" id="TIGR00138">
    <property type="entry name" value="rsmG_gidB"/>
    <property type="match status" value="1"/>
</dbReference>
<evidence type="ECO:0000313" key="7">
    <source>
        <dbReference type="EMBL" id="NIZ69535.1"/>
    </source>
</evidence>
<comment type="subcellular location">
    <subcellularLocation>
        <location evidence="6">Cytoplasm</location>
    </subcellularLocation>
</comment>
<evidence type="ECO:0000313" key="8">
    <source>
        <dbReference type="Proteomes" id="UP000778951"/>
    </source>
</evidence>
<feature type="binding site" evidence="6">
    <location>
        <position position="95"/>
    </location>
    <ligand>
        <name>S-adenosyl-L-methionine</name>
        <dbReference type="ChEBI" id="CHEBI:59789"/>
    </ligand>
</feature>
<comment type="caution">
    <text evidence="6">Lacks conserved residue(s) required for the propagation of feature annotation.</text>
</comment>
<evidence type="ECO:0000256" key="3">
    <source>
        <dbReference type="ARBA" id="ARBA00022603"/>
    </source>
</evidence>
<evidence type="ECO:0000256" key="4">
    <source>
        <dbReference type="ARBA" id="ARBA00022679"/>
    </source>
</evidence>
<dbReference type="InterPro" id="IPR029063">
    <property type="entry name" value="SAM-dependent_MTases_sf"/>
</dbReference>
<dbReference type="PANTHER" id="PTHR31760:SF0">
    <property type="entry name" value="S-ADENOSYL-L-METHIONINE-DEPENDENT METHYLTRANSFERASES SUPERFAMILY PROTEIN"/>
    <property type="match status" value="1"/>
</dbReference>
<dbReference type="Gene3D" id="3.40.50.150">
    <property type="entry name" value="Vaccinia Virus protein VP39"/>
    <property type="match status" value="1"/>
</dbReference>
<comment type="function">
    <text evidence="6">Specifically methylates the N7 position of a guanine in 16S rRNA.</text>
</comment>
<organism evidence="7 8">
    <name type="scientific">Entomospira culicis</name>
    <dbReference type="NCBI Taxonomy" id="2719989"/>
    <lineage>
        <taxon>Bacteria</taxon>
        <taxon>Pseudomonadati</taxon>
        <taxon>Spirochaetota</taxon>
        <taxon>Spirochaetia</taxon>
        <taxon>Spirochaetales</taxon>
        <taxon>Spirochaetaceae</taxon>
        <taxon>Entomospira</taxon>
    </lineage>
</organism>
<sequence length="220" mass="24448">MAGVAQAGSEEGCAVKDRLLEDFFKENGHELSGLQLEKMATFLHNIEIFGTSLGLIEARGQQLIVDHLLDSMAPVRILEEISLASLCDVGSGAGFPGIVLAIALPNLPIVLAERMQKRSRFLAMMQQKLQLDNVEVYHGDIKHIDRHFDGMTFRALEQMTCDLAKLLLSKSDRLFAYKGRAVSVQAEVAQLARCGYRCEVEPLAIVGQEKERHLLMIRKT</sequence>
<dbReference type="SUPFAM" id="SSF53335">
    <property type="entry name" value="S-adenosyl-L-methionine-dependent methyltransferases"/>
    <property type="match status" value="1"/>
</dbReference>
<dbReference type="Pfam" id="PF02527">
    <property type="entry name" value="GidB"/>
    <property type="match status" value="1"/>
</dbReference>
<name>A0A968GKJ4_9SPIO</name>
<evidence type="ECO:0000256" key="2">
    <source>
        <dbReference type="ARBA" id="ARBA00022552"/>
    </source>
</evidence>
<keyword evidence="3 6" id="KW-0489">Methyltransferase</keyword>
<dbReference type="PIRSF" id="PIRSF003078">
    <property type="entry name" value="GidB"/>
    <property type="match status" value="1"/>
</dbReference>
<keyword evidence="2 6" id="KW-0698">rRNA processing</keyword>
<dbReference type="PANTHER" id="PTHR31760">
    <property type="entry name" value="S-ADENOSYL-L-METHIONINE-DEPENDENT METHYLTRANSFERASES SUPERFAMILY PROTEIN"/>
    <property type="match status" value="1"/>
</dbReference>
<dbReference type="GO" id="GO:0005829">
    <property type="term" value="C:cytosol"/>
    <property type="evidence" value="ECO:0007669"/>
    <property type="project" value="TreeGrafter"/>
</dbReference>
<evidence type="ECO:0000256" key="6">
    <source>
        <dbReference type="HAMAP-Rule" id="MF_00074"/>
    </source>
</evidence>
<feature type="binding site" evidence="6">
    <location>
        <position position="90"/>
    </location>
    <ligand>
        <name>S-adenosyl-L-methionine</name>
        <dbReference type="ChEBI" id="CHEBI:59789"/>
    </ligand>
</feature>
<reference evidence="7" key="1">
    <citation type="submission" date="2020-03" db="EMBL/GenBank/DDBJ databases">
        <title>Spirochaetal bacteria isolated from arthropods constitute a novel genus Entomospira genus novum within the order Spirochaetales.</title>
        <authorList>
            <person name="Grana-Miraglia L."/>
            <person name="Sikutova S."/>
            <person name="Fingerle V."/>
            <person name="Sing A."/>
            <person name="Castillo-Ramirez S."/>
            <person name="Margos G."/>
            <person name="Rudolf I."/>
        </authorList>
    </citation>
    <scope>NUCLEOTIDE SEQUENCE</scope>
    <source>
        <strain evidence="7">BR149</strain>
    </source>
</reference>
<dbReference type="RefSeq" id="WP_167695622.1">
    <property type="nucleotide sequence ID" value="NZ_CP118181.1"/>
</dbReference>
<keyword evidence="8" id="KW-1185">Reference proteome</keyword>
<protein>
    <recommendedName>
        <fullName evidence="6">Ribosomal RNA small subunit methyltransferase G</fullName>
        <ecNumber evidence="6">2.1.1.-</ecNumber>
    </recommendedName>
    <alternativeName>
        <fullName evidence="6">16S rRNA 7-methylguanosine methyltransferase</fullName>
        <shortName evidence="6">16S rRNA m7G methyltransferase</shortName>
    </alternativeName>
</protein>
<dbReference type="GO" id="GO:0070043">
    <property type="term" value="F:rRNA (guanine-N7-)-methyltransferase activity"/>
    <property type="evidence" value="ECO:0007669"/>
    <property type="project" value="UniProtKB-UniRule"/>
</dbReference>
<dbReference type="AlphaFoldDB" id="A0A968GKJ4"/>
<comment type="similarity">
    <text evidence="6">Belongs to the methyltransferase superfamily. RNA methyltransferase RsmG family.</text>
</comment>
<keyword evidence="4 6" id="KW-0808">Transferase</keyword>
<dbReference type="EMBL" id="JAATLM010000001">
    <property type="protein sequence ID" value="NIZ69535.1"/>
    <property type="molecule type" value="Genomic_DNA"/>
</dbReference>
<dbReference type="InterPro" id="IPR003682">
    <property type="entry name" value="rRNA_ssu_MeTfrase_G"/>
</dbReference>
<comment type="caution">
    <text evidence="7">The sequence shown here is derived from an EMBL/GenBank/DDBJ whole genome shotgun (WGS) entry which is preliminary data.</text>
</comment>
<dbReference type="Proteomes" id="UP000778951">
    <property type="component" value="Unassembled WGS sequence"/>
</dbReference>
<dbReference type="EC" id="2.1.1.-" evidence="6"/>
<feature type="binding site" evidence="6">
    <location>
        <position position="154"/>
    </location>
    <ligand>
        <name>S-adenosyl-L-methionine</name>
        <dbReference type="ChEBI" id="CHEBI:59789"/>
    </ligand>
</feature>
<keyword evidence="5 6" id="KW-0949">S-adenosyl-L-methionine</keyword>
<dbReference type="HAMAP" id="MF_00074">
    <property type="entry name" value="16SrRNA_methyltr_G"/>
    <property type="match status" value="1"/>
</dbReference>